<keyword evidence="1" id="KW-1185">Reference proteome</keyword>
<evidence type="ECO:0000313" key="1">
    <source>
        <dbReference type="Proteomes" id="UP000492821"/>
    </source>
</evidence>
<evidence type="ECO:0000313" key="2">
    <source>
        <dbReference type="WBParaSite" id="Pan_g20217.t1"/>
    </source>
</evidence>
<dbReference type="Proteomes" id="UP000492821">
    <property type="component" value="Unassembled WGS sequence"/>
</dbReference>
<dbReference type="AlphaFoldDB" id="A0A7E4VFB5"/>
<protein>
    <submittedName>
        <fullName evidence="2">RRM domain-containing protein</fullName>
    </submittedName>
</protein>
<reference evidence="2" key="2">
    <citation type="submission" date="2020-10" db="UniProtKB">
        <authorList>
            <consortium name="WormBaseParasite"/>
        </authorList>
    </citation>
    <scope>IDENTIFICATION</scope>
</reference>
<sequence length="115" mass="13115">MSALVGFNLYTFDRDATGRRSFADLTKFVKFNPTVEDIVNIGTASIGLFRKGFPFSLQRSTLQRRHQCGTDATRGIKIYLPNGTDENLLLKHFGTYGSSIVYQPKTEYQKLKHYK</sequence>
<proteinExistence type="predicted"/>
<accession>A0A7E4VFB5</accession>
<dbReference type="WBParaSite" id="Pan_g20217.t1">
    <property type="protein sequence ID" value="Pan_g20217.t1"/>
    <property type="gene ID" value="Pan_g20217"/>
</dbReference>
<name>A0A7E4VFB5_PANRE</name>
<reference evidence="1" key="1">
    <citation type="journal article" date="2013" name="Genetics">
        <title>The draft genome and transcriptome of Panagrellus redivivus are shaped by the harsh demands of a free-living lifestyle.</title>
        <authorList>
            <person name="Srinivasan J."/>
            <person name="Dillman A.R."/>
            <person name="Macchietto M.G."/>
            <person name="Heikkinen L."/>
            <person name="Lakso M."/>
            <person name="Fracchia K.M."/>
            <person name="Antoshechkin I."/>
            <person name="Mortazavi A."/>
            <person name="Wong G."/>
            <person name="Sternberg P.W."/>
        </authorList>
    </citation>
    <scope>NUCLEOTIDE SEQUENCE [LARGE SCALE GENOMIC DNA]</scope>
    <source>
        <strain evidence="1">MT8872</strain>
    </source>
</reference>
<organism evidence="1 2">
    <name type="scientific">Panagrellus redivivus</name>
    <name type="common">Microworm</name>
    <dbReference type="NCBI Taxonomy" id="6233"/>
    <lineage>
        <taxon>Eukaryota</taxon>
        <taxon>Metazoa</taxon>
        <taxon>Ecdysozoa</taxon>
        <taxon>Nematoda</taxon>
        <taxon>Chromadorea</taxon>
        <taxon>Rhabditida</taxon>
        <taxon>Tylenchina</taxon>
        <taxon>Panagrolaimomorpha</taxon>
        <taxon>Panagrolaimoidea</taxon>
        <taxon>Panagrolaimidae</taxon>
        <taxon>Panagrellus</taxon>
    </lineage>
</organism>